<evidence type="ECO:0000256" key="1">
    <source>
        <dbReference type="SAM" id="SignalP"/>
    </source>
</evidence>
<organism evidence="2 3">
    <name type="scientific">Paenibacillus odorifer</name>
    <dbReference type="NCBI Taxonomy" id="189426"/>
    <lineage>
        <taxon>Bacteria</taxon>
        <taxon>Bacillati</taxon>
        <taxon>Bacillota</taxon>
        <taxon>Bacilli</taxon>
        <taxon>Bacillales</taxon>
        <taxon>Paenibacillaceae</taxon>
        <taxon>Paenibacillus</taxon>
    </lineage>
</organism>
<proteinExistence type="predicted"/>
<gene>
    <name evidence="2" type="ORF">BSO21_08915</name>
</gene>
<sequence>MLVYPLLLALIVILVVSSLTACDNSTAGKTASKSAQPTKDVPVVAQASGSIYLYGEAHGVAKIFDKEYKLWSQYYHNEGMRHLFVELPYFTAEYLNLWMQSDNDDILEEIYDDWERTRSHNPDVKEFYKKIKSECPETIFHGTDIGHQYETTGSRYLSYLVANDLGESEKYTLTMEAIRQGRVFYSKEDGVYREDTMTENFIREFEKLGNESVMGIYGSAHTGLDEMDYKTQSIPCMGNQLQEHYGDNIYSENLSWIAKDIEPSRVDYISLQGKEYAASYFGKQDLNGFKDYAYREFWRLEDAYEDIQDLPLVDNYLPYDNYLMPIEVGQVFVVKSTKTDGSVQRDYYLSSGQVVEGVNSTQQFTAE</sequence>
<accession>A0ABX3GRK8</accession>
<dbReference type="EMBL" id="MPVP01000037">
    <property type="protein sequence ID" value="OMD35471.1"/>
    <property type="molecule type" value="Genomic_DNA"/>
</dbReference>
<feature type="chain" id="PRO_5046994325" evidence="1">
    <location>
        <begin position="22"/>
        <end position="367"/>
    </location>
</feature>
<reference evidence="2 3" key="1">
    <citation type="submission" date="2016-11" db="EMBL/GenBank/DDBJ databases">
        <title>Paenibacillus species isolates.</title>
        <authorList>
            <person name="Beno S.M."/>
        </authorList>
    </citation>
    <scope>NUCLEOTIDE SEQUENCE [LARGE SCALE GENOMIC DNA]</scope>
    <source>
        <strain evidence="2 3">FSL H7-0433</strain>
    </source>
</reference>
<dbReference type="SUPFAM" id="SSF159501">
    <property type="entry name" value="EreA/ChaN-like"/>
    <property type="match status" value="1"/>
</dbReference>
<dbReference type="Proteomes" id="UP000187158">
    <property type="component" value="Unassembled WGS sequence"/>
</dbReference>
<evidence type="ECO:0000313" key="3">
    <source>
        <dbReference type="Proteomes" id="UP000187158"/>
    </source>
</evidence>
<feature type="signal peptide" evidence="1">
    <location>
        <begin position="1"/>
        <end position="21"/>
    </location>
</feature>
<name>A0ABX3GRK8_9BACL</name>
<keyword evidence="1" id="KW-0732">Signal</keyword>
<protein>
    <submittedName>
        <fullName evidence="2">Uncharacterized protein</fullName>
    </submittedName>
</protein>
<comment type="caution">
    <text evidence="2">The sequence shown here is derived from an EMBL/GenBank/DDBJ whole genome shotgun (WGS) entry which is preliminary data.</text>
</comment>
<evidence type="ECO:0000313" key="2">
    <source>
        <dbReference type="EMBL" id="OMD35471.1"/>
    </source>
</evidence>
<keyword evidence="3" id="KW-1185">Reference proteome</keyword>